<evidence type="ECO:0000256" key="1">
    <source>
        <dbReference type="SAM" id="MobiDB-lite"/>
    </source>
</evidence>
<feature type="compositionally biased region" description="Polar residues" evidence="1">
    <location>
        <begin position="35"/>
        <end position="47"/>
    </location>
</feature>
<dbReference type="EMBL" id="GBRH01174243">
    <property type="protein sequence ID" value="JAE23653.1"/>
    <property type="molecule type" value="Transcribed_RNA"/>
</dbReference>
<reference evidence="2" key="2">
    <citation type="journal article" date="2015" name="Data Brief">
        <title>Shoot transcriptome of the giant reed, Arundo donax.</title>
        <authorList>
            <person name="Barrero R.A."/>
            <person name="Guerrero F.D."/>
            <person name="Moolhuijzen P."/>
            <person name="Goolsby J.A."/>
            <person name="Tidwell J."/>
            <person name="Bellgard S.E."/>
            <person name="Bellgard M.I."/>
        </authorList>
    </citation>
    <scope>NUCLEOTIDE SEQUENCE</scope>
    <source>
        <tissue evidence="2">Shoot tissue taken approximately 20 cm above the soil surface</tissue>
    </source>
</reference>
<sequence length="47" mass="5070">MTGAARFGMQRLGLASRRSSTTRSLRCPSPCSRPMASSSLSPRSMTH</sequence>
<evidence type="ECO:0000313" key="2">
    <source>
        <dbReference type="EMBL" id="JAE23653.1"/>
    </source>
</evidence>
<name>A0A0A9GSV6_ARUDO</name>
<proteinExistence type="predicted"/>
<feature type="region of interest" description="Disordered" evidence="1">
    <location>
        <begin position="1"/>
        <end position="47"/>
    </location>
</feature>
<organism evidence="2">
    <name type="scientific">Arundo donax</name>
    <name type="common">Giant reed</name>
    <name type="synonym">Donax arundinaceus</name>
    <dbReference type="NCBI Taxonomy" id="35708"/>
    <lineage>
        <taxon>Eukaryota</taxon>
        <taxon>Viridiplantae</taxon>
        <taxon>Streptophyta</taxon>
        <taxon>Embryophyta</taxon>
        <taxon>Tracheophyta</taxon>
        <taxon>Spermatophyta</taxon>
        <taxon>Magnoliopsida</taxon>
        <taxon>Liliopsida</taxon>
        <taxon>Poales</taxon>
        <taxon>Poaceae</taxon>
        <taxon>PACMAD clade</taxon>
        <taxon>Arundinoideae</taxon>
        <taxon>Arundineae</taxon>
        <taxon>Arundo</taxon>
    </lineage>
</organism>
<accession>A0A0A9GSV6</accession>
<protein>
    <submittedName>
        <fullName evidence="2">Uncharacterized protein</fullName>
    </submittedName>
</protein>
<reference evidence="2" key="1">
    <citation type="submission" date="2014-09" db="EMBL/GenBank/DDBJ databases">
        <authorList>
            <person name="Magalhaes I.L.F."/>
            <person name="Oliveira U."/>
            <person name="Santos F.R."/>
            <person name="Vidigal T.H.D.A."/>
            <person name="Brescovit A.D."/>
            <person name="Santos A.J."/>
        </authorList>
    </citation>
    <scope>NUCLEOTIDE SEQUENCE</scope>
    <source>
        <tissue evidence="2">Shoot tissue taken approximately 20 cm above the soil surface</tissue>
    </source>
</reference>
<dbReference type="AlphaFoldDB" id="A0A0A9GSV6"/>
<feature type="compositionally biased region" description="Low complexity" evidence="1">
    <location>
        <begin position="16"/>
        <end position="26"/>
    </location>
</feature>